<reference evidence="2" key="1">
    <citation type="journal article" date="2019" name="Int. J. Syst. Evol. Microbiol.">
        <title>The Global Catalogue of Microorganisms (GCM) 10K type strain sequencing project: providing services to taxonomists for standard genome sequencing and annotation.</title>
        <authorList>
            <consortium name="The Broad Institute Genomics Platform"/>
            <consortium name="The Broad Institute Genome Sequencing Center for Infectious Disease"/>
            <person name="Wu L."/>
            <person name="Ma J."/>
        </authorList>
    </citation>
    <scope>NUCLEOTIDE SEQUENCE [LARGE SCALE GENOMIC DNA]</scope>
    <source>
        <strain evidence="2">KCTC 12861</strain>
    </source>
</reference>
<name>A0ABQ3ETU1_9HYPH</name>
<evidence type="ECO:0000313" key="1">
    <source>
        <dbReference type="EMBL" id="GHB50168.1"/>
    </source>
</evidence>
<dbReference type="PANTHER" id="PTHR35564:SF4">
    <property type="entry name" value="CYTOPLASMIC PROTEIN"/>
    <property type="match status" value="1"/>
</dbReference>
<keyword evidence="2" id="KW-1185">Reference proteome</keyword>
<dbReference type="Pfam" id="PF06996">
    <property type="entry name" value="T6SS_TssG"/>
    <property type="match status" value="1"/>
</dbReference>
<dbReference type="InterPro" id="IPR010732">
    <property type="entry name" value="T6SS_TssG-like"/>
</dbReference>
<organism evidence="1 2">
    <name type="scientific">Pseudovibrio japonicus</name>
    <dbReference type="NCBI Taxonomy" id="366534"/>
    <lineage>
        <taxon>Bacteria</taxon>
        <taxon>Pseudomonadati</taxon>
        <taxon>Pseudomonadota</taxon>
        <taxon>Alphaproteobacteria</taxon>
        <taxon>Hyphomicrobiales</taxon>
        <taxon>Stappiaceae</taxon>
        <taxon>Pseudovibrio</taxon>
    </lineage>
</organism>
<dbReference type="EMBL" id="BMXE01000013">
    <property type="protein sequence ID" value="GHB50168.1"/>
    <property type="molecule type" value="Genomic_DNA"/>
</dbReference>
<dbReference type="RefSeq" id="WP_189438985.1">
    <property type="nucleotide sequence ID" value="NZ_BMXE01000013.1"/>
</dbReference>
<protein>
    <submittedName>
        <fullName evidence="1">Uncharacterized protein</fullName>
    </submittedName>
</protein>
<sequence>MAHHDLLDISLLQAQRLALPQYEEALSDARFNPFPSGTDRIGNDEYESGFSHQQIAGERLSLAAPVLSSFDGALPDYIQEALLKGIHDGDDSFRDFLAIFDRRILELQIRASRVRMLVSKEDATNTEAANILTHLLTWVSQKPEETNCIDILLPLLTRTRSLGGLRRVVSWFLGREVHITAHHGKKYRVSNSDRSRLSGRNREQSQVLGKGALLGRFGQISVPDIEVHIPCSSREELEELTQAPEKIEELQHIISQYLRDATSVQIYADILRKYLPPPRLSARKPRDRVGFRSLLAPALRPNQTASINLLEYQL</sequence>
<proteinExistence type="predicted"/>
<gene>
    <name evidence="1" type="ORF">GCM10007094_44300</name>
</gene>
<evidence type="ECO:0000313" key="2">
    <source>
        <dbReference type="Proteomes" id="UP000637980"/>
    </source>
</evidence>
<dbReference type="PANTHER" id="PTHR35564">
    <property type="match status" value="1"/>
</dbReference>
<accession>A0ABQ3ETU1</accession>
<dbReference type="Proteomes" id="UP000637980">
    <property type="component" value="Unassembled WGS sequence"/>
</dbReference>
<comment type="caution">
    <text evidence="1">The sequence shown here is derived from an EMBL/GenBank/DDBJ whole genome shotgun (WGS) entry which is preliminary data.</text>
</comment>